<accession>A0A2H0YR36</accession>
<comment type="caution">
    <text evidence="2">The sequence shown here is derived from an EMBL/GenBank/DDBJ whole genome shotgun (WGS) entry which is preliminary data.</text>
</comment>
<evidence type="ECO:0000313" key="3">
    <source>
        <dbReference type="Proteomes" id="UP000231472"/>
    </source>
</evidence>
<dbReference type="Pfam" id="PF21956">
    <property type="entry name" value="DUF6922"/>
    <property type="match status" value="1"/>
</dbReference>
<feature type="domain" description="DUF6922" evidence="1">
    <location>
        <begin position="14"/>
        <end position="59"/>
    </location>
</feature>
<sequence>MTLPKFLESFLPSYDISKMDLYNPYDKKLIIEAVLNQGTTKEIKWLFKTYSKREIKNVLRNPSRGCWDARVLNFWTKIFGIKIHPIIYEMAILNLNPQPEKWERWFNFLKKRASKETLRRWQKLGLLKTTR</sequence>
<dbReference type="Proteomes" id="UP000231472">
    <property type="component" value="Unassembled WGS sequence"/>
</dbReference>
<dbReference type="EMBL" id="PEYC01000020">
    <property type="protein sequence ID" value="PIS40213.1"/>
    <property type="molecule type" value="Genomic_DNA"/>
</dbReference>
<dbReference type="AlphaFoldDB" id="A0A2H0YR36"/>
<evidence type="ECO:0000259" key="1">
    <source>
        <dbReference type="Pfam" id="PF21956"/>
    </source>
</evidence>
<evidence type="ECO:0000313" key="2">
    <source>
        <dbReference type="EMBL" id="PIS40213.1"/>
    </source>
</evidence>
<dbReference type="InterPro" id="IPR053830">
    <property type="entry name" value="DUF6922"/>
</dbReference>
<name>A0A2H0YR36_9BACT</name>
<reference evidence="3" key="1">
    <citation type="submission" date="2017-09" db="EMBL/GenBank/DDBJ databases">
        <title>Depth-based differentiation of microbial function through sediment-hosted aquifers and enrichment of novel symbionts in the deep terrestrial subsurface.</title>
        <authorList>
            <person name="Probst A.J."/>
            <person name="Ladd B."/>
            <person name="Jarett J.K."/>
            <person name="Geller-Mcgrath D.E."/>
            <person name="Sieber C.M.K."/>
            <person name="Emerson J.B."/>
            <person name="Anantharaman K."/>
            <person name="Thomas B.C."/>
            <person name="Malmstrom R."/>
            <person name="Stieglmeier M."/>
            <person name="Klingl A."/>
            <person name="Woyke T."/>
            <person name="Ryan C.M."/>
            <person name="Banfield J.F."/>
        </authorList>
    </citation>
    <scope>NUCLEOTIDE SEQUENCE [LARGE SCALE GENOMIC DNA]</scope>
</reference>
<protein>
    <recommendedName>
        <fullName evidence="1">DUF6922 domain-containing protein</fullName>
    </recommendedName>
</protein>
<gene>
    <name evidence="2" type="ORF">COT32_01010</name>
</gene>
<proteinExistence type="predicted"/>
<organism evidence="2 3">
    <name type="scientific">Candidatus Nealsonbacteria bacterium CG08_land_8_20_14_0_20_36_22</name>
    <dbReference type="NCBI Taxonomy" id="1974704"/>
    <lineage>
        <taxon>Bacteria</taxon>
        <taxon>Candidatus Nealsoniibacteriota</taxon>
    </lineage>
</organism>